<evidence type="ECO:0000313" key="6">
    <source>
        <dbReference type="EMBL" id="KEZ53706.1"/>
    </source>
</evidence>
<organism evidence="6 7">
    <name type="scientific">Metabacillus indicus</name>
    <name type="common">Bacillus indicus</name>
    <dbReference type="NCBI Taxonomy" id="246786"/>
    <lineage>
        <taxon>Bacteria</taxon>
        <taxon>Bacillati</taxon>
        <taxon>Bacillota</taxon>
        <taxon>Bacilli</taxon>
        <taxon>Bacillales</taxon>
        <taxon>Bacillaceae</taxon>
        <taxon>Metabacillus</taxon>
    </lineage>
</organism>
<dbReference type="SUPFAM" id="SSF46955">
    <property type="entry name" value="Putative DNA-binding domain"/>
    <property type="match status" value="1"/>
</dbReference>
<dbReference type="RefSeq" id="WP_029565314.1">
    <property type="nucleotide sequence ID" value="NZ_JNVC02000001.1"/>
</dbReference>
<feature type="domain" description="HTH merR-type" evidence="5">
    <location>
        <begin position="1"/>
        <end position="70"/>
    </location>
</feature>
<dbReference type="PROSITE" id="PS50937">
    <property type="entry name" value="HTH_MERR_2"/>
    <property type="match status" value="1"/>
</dbReference>
<dbReference type="PANTHER" id="PTHR30204:SF69">
    <property type="entry name" value="MERR-FAMILY TRANSCRIPTIONAL REGULATOR"/>
    <property type="match status" value="1"/>
</dbReference>
<gene>
    <name evidence="6" type="ORF">GS18_0201670</name>
</gene>
<reference evidence="6 7" key="1">
    <citation type="journal article" date="2005" name="Int. J. Syst. Evol. Microbiol.">
        <title>Bacillus cibi sp. nov., isolated from jeotgal, a traditional Korean fermented seafood.</title>
        <authorList>
            <person name="Yoon J.H."/>
            <person name="Lee C.H."/>
            <person name="Oh T.K."/>
        </authorList>
    </citation>
    <scope>NUCLEOTIDE SEQUENCE [LARGE SCALE GENOMIC DNA]</scope>
    <source>
        <strain evidence="6 7">DSM 16189</strain>
    </source>
</reference>
<evidence type="ECO:0000256" key="1">
    <source>
        <dbReference type="ARBA" id="ARBA00022491"/>
    </source>
</evidence>
<dbReference type="InterPro" id="IPR047057">
    <property type="entry name" value="MerR_fam"/>
</dbReference>
<accession>A0A084H294</accession>
<name>A0A084H294_METID</name>
<evidence type="ECO:0000259" key="5">
    <source>
        <dbReference type="PROSITE" id="PS50937"/>
    </source>
</evidence>
<dbReference type="GO" id="GO:0003700">
    <property type="term" value="F:DNA-binding transcription factor activity"/>
    <property type="evidence" value="ECO:0007669"/>
    <property type="project" value="InterPro"/>
</dbReference>
<comment type="caution">
    <text evidence="6">The sequence shown here is derived from an EMBL/GenBank/DDBJ whole genome shotgun (WGS) entry which is preliminary data.</text>
</comment>
<keyword evidence="2" id="KW-0805">Transcription regulation</keyword>
<proteinExistence type="predicted"/>
<dbReference type="AlphaFoldDB" id="A0A084H294"/>
<dbReference type="Pfam" id="PF13411">
    <property type="entry name" value="MerR_1"/>
    <property type="match status" value="1"/>
</dbReference>
<dbReference type="SMART" id="SM00422">
    <property type="entry name" value="HTH_MERR"/>
    <property type="match status" value="1"/>
</dbReference>
<dbReference type="PANTHER" id="PTHR30204">
    <property type="entry name" value="REDOX-CYCLING DRUG-SENSING TRANSCRIPTIONAL ACTIVATOR SOXR"/>
    <property type="match status" value="1"/>
</dbReference>
<evidence type="ECO:0000313" key="7">
    <source>
        <dbReference type="Proteomes" id="UP000028549"/>
    </source>
</evidence>
<evidence type="ECO:0000256" key="4">
    <source>
        <dbReference type="ARBA" id="ARBA00023163"/>
    </source>
</evidence>
<dbReference type="STRING" id="246786.GS18_0201670"/>
<dbReference type="InterPro" id="IPR009061">
    <property type="entry name" value="DNA-bd_dom_put_sf"/>
</dbReference>
<dbReference type="EMBL" id="JNVC02000001">
    <property type="protein sequence ID" value="KEZ53706.1"/>
    <property type="molecule type" value="Genomic_DNA"/>
</dbReference>
<dbReference type="InterPro" id="IPR000551">
    <property type="entry name" value="MerR-type_HTH_dom"/>
</dbReference>
<dbReference type="GO" id="GO:0003677">
    <property type="term" value="F:DNA binding"/>
    <property type="evidence" value="ECO:0007669"/>
    <property type="project" value="UniProtKB-KW"/>
</dbReference>
<keyword evidence="4" id="KW-0804">Transcription</keyword>
<keyword evidence="7" id="KW-1185">Reference proteome</keyword>
<keyword evidence="1" id="KW-0678">Repressor</keyword>
<sequence length="130" mass="15230">MGLRIGQVAKLSGLSVRTIDYYTSCKLLQVERSSSNYRLYSDDVLETLKKISILKQQRLTIAEIRKELFLEKKTEIGNRMSDDTNCRMRLQRKISRLNQVLESASEEERNLVYKELEDRISGIMARLKNR</sequence>
<dbReference type="Gene3D" id="1.10.1660.10">
    <property type="match status" value="1"/>
</dbReference>
<keyword evidence="3" id="KW-0238">DNA-binding</keyword>
<evidence type="ECO:0000256" key="2">
    <source>
        <dbReference type="ARBA" id="ARBA00023015"/>
    </source>
</evidence>
<evidence type="ECO:0000256" key="3">
    <source>
        <dbReference type="ARBA" id="ARBA00023125"/>
    </source>
</evidence>
<protein>
    <recommendedName>
        <fullName evidence="5">HTH merR-type domain-containing protein</fullName>
    </recommendedName>
</protein>
<dbReference type="Proteomes" id="UP000028549">
    <property type="component" value="Unassembled WGS sequence"/>
</dbReference>